<dbReference type="CDD" id="cd17920">
    <property type="entry name" value="DEXHc_RecQ"/>
    <property type="match status" value="1"/>
</dbReference>
<dbReference type="Proteomes" id="UP000555103">
    <property type="component" value="Unassembled WGS sequence"/>
</dbReference>
<dbReference type="EC" id="5.6.2.4" evidence="10"/>
<evidence type="ECO:0000256" key="11">
    <source>
        <dbReference type="ARBA" id="ARBA00044535"/>
    </source>
</evidence>
<dbReference type="GO" id="GO:0043590">
    <property type="term" value="C:bacterial nucleoid"/>
    <property type="evidence" value="ECO:0007669"/>
    <property type="project" value="TreeGrafter"/>
</dbReference>
<keyword evidence="4 15" id="KW-0378">Hydrolase</keyword>
<evidence type="ECO:0000256" key="1">
    <source>
        <dbReference type="ARBA" id="ARBA00005446"/>
    </source>
</evidence>
<dbReference type="Pfam" id="PF00270">
    <property type="entry name" value="DEAD"/>
    <property type="match status" value="1"/>
</dbReference>
<dbReference type="SMART" id="SM00490">
    <property type="entry name" value="HELICc"/>
    <property type="match status" value="1"/>
</dbReference>
<comment type="caution">
    <text evidence="15">The sequence shown here is derived from an EMBL/GenBank/DDBJ whole genome shotgun (WGS) entry which is preliminary data.</text>
</comment>
<protein>
    <recommendedName>
        <fullName evidence="11">ATP-dependent DNA helicase RecQ</fullName>
        <ecNumber evidence="10">5.6.2.4</ecNumber>
    </recommendedName>
    <alternativeName>
        <fullName evidence="12">DNA 3'-5' helicase RecQ</fullName>
    </alternativeName>
</protein>
<dbReference type="PANTHER" id="PTHR13710">
    <property type="entry name" value="DNA HELICASE RECQ FAMILY MEMBER"/>
    <property type="match status" value="1"/>
</dbReference>
<dbReference type="GO" id="GO:0006310">
    <property type="term" value="P:DNA recombination"/>
    <property type="evidence" value="ECO:0007669"/>
    <property type="project" value="InterPro"/>
</dbReference>
<dbReference type="SUPFAM" id="SSF52540">
    <property type="entry name" value="P-loop containing nucleoside triphosphate hydrolases"/>
    <property type="match status" value="1"/>
</dbReference>
<keyword evidence="8" id="KW-0413">Isomerase</keyword>
<dbReference type="Gene3D" id="1.10.10.10">
    <property type="entry name" value="Winged helix-like DNA-binding domain superfamily/Winged helix DNA-binding domain"/>
    <property type="match status" value="1"/>
</dbReference>
<comment type="catalytic activity">
    <reaction evidence="9">
        <text>Couples ATP hydrolysis with the unwinding of duplex DNA by translocating in the 3'-5' direction.</text>
        <dbReference type="EC" id="5.6.2.4"/>
    </reaction>
</comment>
<dbReference type="Gene3D" id="3.40.50.300">
    <property type="entry name" value="P-loop containing nucleotide triphosphate hydrolases"/>
    <property type="match status" value="2"/>
</dbReference>
<dbReference type="PANTHER" id="PTHR13710:SF105">
    <property type="entry name" value="ATP-DEPENDENT DNA HELICASE Q1"/>
    <property type="match status" value="1"/>
</dbReference>
<dbReference type="Pfam" id="PF16124">
    <property type="entry name" value="RecQ_Zn_bind"/>
    <property type="match status" value="1"/>
</dbReference>
<evidence type="ECO:0000259" key="13">
    <source>
        <dbReference type="PROSITE" id="PS51192"/>
    </source>
</evidence>
<dbReference type="PROSITE" id="PS51194">
    <property type="entry name" value="HELICASE_CTER"/>
    <property type="match status" value="1"/>
</dbReference>
<dbReference type="GO" id="GO:0005737">
    <property type="term" value="C:cytoplasm"/>
    <property type="evidence" value="ECO:0007669"/>
    <property type="project" value="TreeGrafter"/>
</dbReference>
<dbReference type="GO" id="GO:0043138">
    <property type="term" value="F:3'-5' DNA helicase activity"/>
    <property type="evidence" value="ECO:0007669"/>
    <property type="project" value="UniProtKB-EC"/>
</dbReference>
<comment type="similarity">
    <text evidence="1">Belongs to the helicase family. RecQ subfamily.</text>
</comment>
<keyword evidence="5 15" id="KW-0347">Helicase</keyword>
<dbReference type="GO" id="GO:0005524">
    <property type="term" value="F:ATP binding"/>
    <property type="evidence" value="ECO:0007669"/>
    <property type="project" value="UniProtKB-KW"/>
</dbReference>
<dbReference type="NCBIfam" id="TIGR00614">
    <property type="entry name" value="recQ_fam"/>
    <property type="match status" value="1"/>
</dbReference>
<evidence type="ECO:0000256" key="6">
    <source>
        <dbReference type="ARBA" id="ARBA00022840"/>
    </source>
</evidence>
<dbReference type="FunFam" id="3.40.50.300:FF:001389">
    <property type="entry name" value="ATP-dependent DNA helicase RecQ"/>
    <property type="match status" value="1"/>
</dbReference>
<proteinExistence type="inferred from homology"/>
<keyword evidence="6" id="KW-0067">ATP-binding</keyword>
<sequence>MDIYHKILKQYWGYDNFRPLQEDIIHSVSAGKDTLGLMPTGGGKSLTFQVPTMAMEGLCIVVTPLIALMKDQVDNLRDRNIKALAVYSGMTRQEIITTLENAIFGDFKFLYVSPERLATQLFLSKLKDMNVCLLVVDEAHCISQWGYDFRPSYLRIAEIRQHVPNVPVLALTATATPDVINDIQSQLHFEKKNVFQKTFERKNLAYIVRNVEGKQEELVKLLQKTKGSTLIYVRSRQKTKEISDILVQNGFSSDFYHAGMSSTDKTRKQNKWKNNETRIIVCTNAFGMGIDKPDVRLVVHTDLPNSIEEYFQEAGRAGRDGEKAYAVILYEKNDSAKLKKRVRDEFPAREFISHVYDSLAYFFQVAEGFGIGMVYDFSIKQFCTAYKLPLLPAHNALKILDLAGYIEYTEEIDNRSRLMFTVYRDELYHYDFDKQYELLINTTLRLYTGLFTNYATIDESEIALRMETTREHVYEMFKTLTKRNVLDYIPHKKTPLIAYIQPRIESKYLTIPRIVNEDRKDRFEKRIQAMNHYAEQAEICRSRILLSYFGEKDTKDCGQCDICLSAKDKDLSGNRYNEIAVAIKELLSEEKTIAFIVESLSNYAQKDIIEVIRFMADRREIFLKADKIELSNKN</sequence>
<evidence type="ECO:0000256" key="5">
    <source>
        <dbReference type="ARBA" id="ARBA00022806"/>
    </source>
</evidence>
<dbReference type="EMBL" id="JACIEP010000005">
    <property type="protein sequence ID" value="MBB4035883.1"/>
    <property type="molecule type" value="Genomic_DNA"/>
</dbReference>
<dbReference type="InterPro" id="IPR004589">
    <property type="entry name" value="DNA_helicase_ATP-dep_RecQ"/>
</dbReference>
<evidence type="ECO:0000256" key="2">
    <source>
        <dbReference type="ARBA" id="ARBA00022723"/>
    </source>
</evidence>
<keyword evidence="3" id="KW-0547">Nucleotide-binding</keyword>
<dbReference type="GO" id="GO:0006281">
    <property type="term" value="P:DNA repair"/>
    <property type="evidence" value="ECO:0007669"/>
    <property type="project" value="TreeGrafter"/>
</dbReference>
<name>A0A840CVP9_9BACT</name>
<evidence type="ECO:0000256" key="4">
    <source>
        <dbReference type="ARBA" id="ARBA00022801"/>
    </source>
</evidence>
<evidence type="ECO:0000256" key="10">
    <source>
        <dbReference type="ARBA" id="ARBA00034808"/>
    </source>
</evidence>
<evidence type="ECO:0000313" key="15">
    <source>
        <dbReference type="EMBL" id="MBB4035883.1"/>
    </source>
</evidence>
<dbReference type="GO" id="GO:0030894">
    <property type="term" value="C:replisome"/>
    <property type="evidence" value="ECO:0007669"/>
    <property type="project" value="TreeGrafter"/>
</dbReference>
<dbReference type="GO" id="GO:0046872">
    <property type="term" value="F:metal ion binding"/>
    <property type="evidence" value="ECO:0007669"/>
    <property type="project" value="UniProtKB-KW"/>
</dbReference>
<feature type="domain" description="Helicase C-terminal" evidence="14">
    <location>
        <begin position="217"/>
        <end position="363"/>
    </location>
</feature>
<dbReference type="AlphaFoldDB" id="A0A840CVP9"/>
<organism evidence="15 16">
    <name type="scientific">Dysgonomonas hofstadii</name>
    <dbReference type="NCBI Taxonomy" id="637886"/>
    <lineage>
        <taxon>Bacteria</taxon>
        <taxon>Pseudomonadati</taxon>
        <taxon>Bacteroidota</taxon>
        <taxon>Bacteroidia</taxon>
        <taxon>Bacteroidales</taxon>
        <taxon>Dysgonomonadaceae</taxon>
        <taxon>Dysgonomonas</taxon>
    </lineage>
</organism>
<dbReference type="GO" id="GO:0016787">
    <property type="term" value="F:hydrolase activity"/>
    <property type="evidence" value="ECO:0007669"/>
    <property type="project" value="UniProtKB-KW"/>
</dbReference>
<dbReference type="InterPro" id="IPR036388">
    <property type="entry name" value="WH-like_DNA-bd_sf"/>
</dbReference>
<dbReference type="SMART" id="SM00487">
    <property type="entry name" value="DEXDc"/>
    <property type="match status" value="1"/>
</dbReference>
<dbReference type="InterPro" id="IPR014001">
    <property type="entry name" value="Helicase_ATP-bd"/>
</dbReference>
<evidence type="ECO:0000256" key="7">
    <source>
        <dbReference type="ARBA" id="ARBA00023125"/>
    </source>
</evidence>
<evidence type="ECO:0000256" key="9">
    <source>
        <dbReference type="ARBA" id="ARBA00034617"/>
    </source>
</evidence>
<dbReference type="InterPro" id="IPR001650">
    <property type="entry name" value="Helicase_C-like"/>
</dbReference>
<dbReference type="RefSeq" id="WP_183306796.1">
    <property type="nucleotide sequence ID" value="NZ_JACIEP010000005.1"/>
</dbReference>
<evidence type="ECO:0000256" key="12">
    <source>
        <dbReference type="ARBA" id="ARBA00044550"/>
    </source>
</evidence>
<dbReference type="PROSITE" id="PS51192">
    <property type="entry name" value="HELICASE_ATP_BIND_1"/>
    <property type="match status" value="1"/>
</dbReference>
<gene>
    <name evidence="15" type="ORF">GGR21_001778</name>
</gene>
<evidence type="ECO:0000313" key="16">
    <source>
        <dbReference type="Proteomes" id="UP000555103"/>
    </source>
</evidence>
<feature type="domain" description="Helicase ATP-binding" evidence="13">
    <location>
        <begin position="25"/>
        <end position="193"/>
    </location>
</feature>
<dbReference type="InterPro" id="IPR011545">
    <property type="entry name" value="DEAD/DEAH_box_helicase_dom"/>
</dbReference>
<dbReference type="InterPro" id="IPR032284">
    <property type="entry name" value="RecQ_Zn-bd"/>
</dbReference>
<evidence type="ECO:0000256" key="8">
    <source>
        <dbReference type="ARBA" id="ARBA00023235"/>
    </source>
</evidence>
<accession>A0A840CVP9</accession>
<dbReference type="GO" id="GO:0003677">
    <property type="term" value="F:DNA binding"/>
    <property type="evidence" value="ECO:0007669"/>
    <property type="project" value="UniProtKB-KW"/>
</dbReference>
<dbReference type="GO" id="GO:0009378">
    <property type="term" value="F:four-way junction helicase activity"/>
    <property type="evidence" value="ECO:0007669"/>
    <property type="project" value="TreeGrafter"/>
</dbReference>
<evidence type="ECO:0000259" key="14">
    <source>
        <dbReference type="PROSITE" id="PS51194"/>
    </source>
</evidence>
<dbReference type="Pfam" id="PF00271">
    <property type="entry name" value="Helicase_C"/>
    <property type="match status" value="1"/>
</dbReference>
<keyword evidence="2" id="KW-0479">Metal-binding</keyword>
<keyword evidence="16" id="KW-1185">Reference proteome</keyword>
<evidence type="ECO:0000256" key="3">
    <source>
        <dbReference type="ARBA" id="ARBA00022741"/>
    </source>
</evidence>
<dbReference type="InterPro" id="IPR027417">
    <property type="entry name" value="P-loop_NTPase"/>
</dbReference>
<keyword evidence="7" id="KW-0238">DNA-binding</keyword>
<reference evidence="15 16" key="1">
    <citation type="submission" date="2020-08" db="EMBL/GenBank/DDBJ databases">
        <title>Genomic Encyclopedia of Type Strains, Phase IV (KMG-IV): sequencing the most valuable type-strain genomes for metagenomic binning, comparative biology and taxonomic classification.</title>
        <authorList>
            <person name="Goeker M."/>
        </authorList>
    </citation>
    <scope>NUCLEOTIDE SEQUENCE [LARGE SCALE GENOMIC DNA]</scope>
    <source>
        <strain evidence="15 16">DSM 104969</strain>
    </source>
</reference>